<evidence type="ECO:0008006" key="3">
    <source>
        <dbReference type="Google" id="ProtNLM"/>
    </source>
</evidence>
<sequence length="69" mass="8176">MDAVSIGRDHGAHRLSWALEILQDPDRERHMTTRWKDAILRGLHGTLEYVRRGTSTWRTIPDKNRRQLQ</sequence>
<proteinExistence type="predicted"/>
<dbReference type="Proteomes" id="UP001066276">
    <property type="component" value="Chromosome 3_1"/>
</dbReference>
<accession>A0AAV7U7Q2</accession>
<protein>
    <recommendedName>
        <fullName evidence="3">Transposase</fullName>
    </recommendedName>
</protein>
<evidence type="ECO:0000313" key="1">
    <source>
        <dbReference type="EMBL" id="KAJ1184953.1"/>
    </source>
</evidence>
<evidence type="ECO:0000313" key="2">
    <source>
        <dbReference type="Proteomes" id="UP001066276"/>
    </source>
</evidence>
<organism evidence="1 2">
    <name type="scientific">Pleurodeles waltl</name>
    <name type="common">Iberian ribbed newt</name>
    <dbReference type="NCBI Taxonomy" id="8319"/>
    <lineage>
        <taxon>Eukaryota</taxon>
        <taxon>Metazoa</taxon>
        <taxon>Chordata</taxon>
        <taxon>Craniata</taxon>
        <taxon>Vertebrata</taxon>
        <taxon>Euteleostomi</taxon>
        <taxon>Amphibia</taxon>
        <taxon>Batrachia</taxon>
        <taxon>Caudata</taxon>
        <taxon>Salamandroidea</taxon>
        <taxon>Salamandridae</taxon>
        <taxon>Pleurodelinae</taxon>
        <taxon>Pleurodeles</taxon>
    </lineage>
</organism>
<name>A0AAV7U7Q2_PLEWA</name>
<gene>
    <name evidence="1" type="ORF">NDU88_001749</name>
</gene>
<reference evidence="1" key="1">
    <citation type="journal article" date="2022" name="bioRxiv">
        <title>Sequencing and chromosome-scale assembly of the giantPleurodeles waltlgenome.</title>
        <authorList>
            <person name="Brown T."/>
            <person name="Elewa A."/>
            <person name="Iarovenko S."/>
            <person name="Subramanian E."/>
            <person name="Araus A.J."/>
            <person name="Petzold A."/>
            <person name="Susuki M."/>
            <person name="Suzuki K.-i.T."/>
            <person name="Hayashi T."/>
            <person name="Toyoda A."/>
            <person name="Oliveira C."/>
            <person name="Osipova E."/>
            <person name="Leigh N.D."/>
            <person name="Simon A."/>
            <person name="Yun M.H."/>
        </authorList>
    </citation>
    <scope>NUCLEOTIDE SEQUENCE</scope>
    <source>
        <strain evidence="1">20211129_DDA</strain>
        <tissue evidence="1">Liver</tissue>
    </source>
</reference>
<keyword evidence="2" id="KW-1185">Reference proteome</keyword>
<dbReference type="AlphaFoldDB" id="A0AAV7U7Q2"/>
<comment type="caution">
    <text evidence="1">The sequence shown here is derived from an EMBL/GenBank/DDBJ whole genome shotgun (WGS) entry which is preliminary data.</text>
</comment>
<dbReference type="EMBL" id="JANPWB010000005">
    <property type="protein sequence ID" value="KAJ1184953.1"/>
    <property type="molecule type" value="Genomic_DNA"/>
</dbReference>